<organism evidence="2 3">
    <name type="scientific">Talaromyces marneffei (strain ATCC 18224 / CBS 334.59 / QM 7333)</name>
    <name type="common">Penicillium marneffei</name>
    <dbReference type="NCBI Taxonomy" id="441960"/>
    <lineage>
        <taxon>Eukaryota</taxon>
        <taxon>Fungi</taxon>
        <taxon>Dikarya</taxon>
        <taxon>Ascomycota</taxon>
        <taxon>Pezizomycotina</taxon>
        <taxon>Eurotiomycetes</taxon>
        <taxon>Eurotiomycetidae</taxon>
        <taxon>Eurotiales</taxon>
        <taxon>Trichocomaceae</taxon>
        <taxon>Talaromyces</taxon>
        <taxon>Talaromyces sect. Talaromyces</taxon>
    </lineage>
</organism>
<dbReference type="EMBL" id="DS995905">
    <property type="protein sequence ID" value="EEA19293.1"/>
    <property type="molecule type" value="Genomic_DNA"/>
</dbReference>
<keyword evidence="3" id="KW-1185">Reference proteome</keyword>
<sequence length="302" mass="33149">MTRPVEGGQAETPRYGTRTKSRGDMNDIPISRQDKGYESQQGILTRTGTRLNLCVVQPSLAYLDTTLFNLGRSRCTESTGNIKHGEEKERRKRSYPPSKGYLCLPLCEGLSQLGTAQGAIPIWHCQGSKPYRREYPPQSYQLCQESPPRRLGDSLPLSSLAAAVSRLSVYNNCTQNIYLWNGGLVEAENIVLRPLDYHVEDMRPSPGGVSLTITISRGGLMDGSSRTIFLYDILPRGIFYGMANFFGDPLQGHPITVLPVNPSGLGCEIIQWSQGLPPGGETRPTLCGLNTNGFHISLCGSL</sequence>
<feature type="region of interest" description="Disordered" evidence="1">
    <location>
        <begin position="1"/>
        <end position="39"/>
    </location>
</feature>
<dbReference type="AlphaFoldDB" id="B6QS99"/>
<proteinExistence type="predicted"/>
<dbReference type="PANTHER" id="PTHR36195">
    <property type="entry name" value="DOMAIN PROTEIN, PUTATIVE (AFU_ORTHOLOGUE AFUA_5G01990)-RELATED-RELATED"/>
    <property type="match status" value="1"/>
</dbReference>
<name>B6QS99_TALMQ</name>
<evidence type="ECO:0000313" key="2">
    <source>
        <dbReference type="EMBL" id="EEA19293.1"/>
    </source>
</evidence>
<dbReference type="PANTHER" id="PTHR36195:SF4">
    <property type="entry name" value="DOMAIN PROTEIN, PUTATIVE (AFU_ORTHOLOGUE AFUA_5G01990)-RELATED"/>
    <property type="match status" value="1"/>
</dbReference>
<accession>B6QS99</accession>
<reference evidence="3" key="1">
    <citation type="journal article" date="2015" name="Genome Announc.">
        <title>Genome sequence of the AIDS-associated pathogen Penicillium marneffei (ATCC18224) and its near taxonomic relative Talaromyces stipitatus (ATCC10500).</title>
        <authorList>
            <person name="Nierman W.C."/>
            <person name="Fedorova-Abrams N.D."/>
            <person name="Andrianopoulos A."/>
        </authorList>
    </citation>
    <scope>NUCLEOTIDE SEQUENCE [LARGE SCALE GENOMIC DNA]</scope>
    <source>
        <strain evidence="3">ATCC 18224 / CBS 334.59 / QM 7333</strain>
    </source>
</reference>
<protein>
    <submittedName>
        <fullName evidence="2">Uncharacterized protein</fullName>
    </submittedName>
</protein>
<evidence type="ECO:0000256" key="1">
    <source>
        <dbReference type="SAM" id="MobiDB-lite"/>
    </source>
</evidence>
<dbReference type="VEuPathDB" id="FungiDB:PMAA_000930"/>
<dbReference type="Pfam" id="PF04681">
    <property type="entry name" value="Bys1"/>
    <property type="match status" value="1"/>
</dbReference>
<evidence type="ECO:0000313" key="3">
    <source>
        <dbReference type="Proteomes" id="UP000001294"/>
    </source>
</evidence>
<dbReference type="Proteomes" id="UP000001294">
    <property type="component" value="Unassembled WGS sequence"/>
</dbReference>
<dbReference type="InterPro" id="IPR006771">
    <property type="entry name" value="CetA-like"/>
</dbReference>
<gene>
    <name evidence="2" type="ORF">PMAA_000930</name>
</gene>
<dbReference type="HOGENOM" id="CLU_921670_0_0_1"/>